<reference evidence="2 3" key="1">
    <citation type="submission" date="2021-05" db="EMBL/GenBank/DDBJ databases">
        <authorList>
            <person name="Zhang Z.D."/>
            <person name="Osman G."/>
        </authorList>
    </citation>
    <scope>NUCLEOTIDE SEQUENCE [LARGE SCALE GENOMIC DNA]</scope>
    <source>
        <strain evidence="2 3">KCTC 32217</strain>
    </source>
</reference>
<dbReference type="InterPro" id="IPR011042">
    <property type="entry name" value="6-blade_b-propeller_TolB-like"/>
</dbReference>
<dbReference type="SUPFAM" id="SSF49299">
    <property type="entry name" value="PKD domain"/>
    <property type="match status" value="1"/>
</dbReference>
<sequence length="1084" mass="117417">MKTFIPIKTTGFLHTLLTILLIIYFVPESKGQRVFGTGQDGGPKGGGTIFSMNPNGDNFTIEHAFELPISGPIALAQGMDGNYYGTNYGGIYGQGAISRYAADGTEVQVLHYFEGGEMGGQPFGQLIQDEDGNFYGFALGGQTDDGILYRFNSQGGFTILHHFNSATAVGGNPRDGVTLGSDGRLYGTTGSSLDGFGAGAFFVIDRDGTGLTTFREFEGFGNGSPSSKFYEGPDGLLYGLLDYDNALFRISPDGSNFETLGNLDSSLQLFSMVNHPDNAAGILYALAIQGFAGGETKIYKIDTETAELELLYSMESPQSADNRVDSGLLIDSDGFLYWLTRTFRANSQVFRFDPDSRALTVFSHLESSNGFINATTIGFNNSGDLFGAGSIREKISTLIFKLDLEESTPSIVYEKTIEAPFGPNNRLLESSFGKLYGTAAGGKGVGTIFGINADGTGFTVLRNLDSNEDGAYPTGLIEGSDGHIYGVNSGGGVHLGGTIFKMSPDGSDFSALRHIHPELDGGNINGQLVEGPNGLLYGLARDEGPEGFGSLFSISKEGDFNVVYAFSEARAGRSPNGSLTLGQDGRLYGFTTEGARNRKGTIFSIGLDGRDLQVLYETPFRDQGMFPIDHMVEGDPGIFYGVMVTGPDDFFSFLDYGLVFKLTVEDLNFEILQTFVVEEDGVPDIGLAIDNQGNLYGGTDINFQPYDPITQSGVVFKLSAGDYNYEILRRLNESTDGKGVTGVSFIKGDLPDCIEIKLGDLIIDPDKRAPVGKTVRPHLALPSGEIKSATWHWGNGQSSPATIDNGVATGTFRYEEAGLYRISLEVESGCGENTLAEADPYPIFDPEAGAVAGAGWFHSPQGAYIPRPNSSGKAFFSLSARYHRHSKTPSGHVGLNTRDFKFNSSYLNWLVIEEDKAVIQGVGKLNGKGNYGFLLASAEGTSTTKVRMKIWDRNRGDQLVYDSDINAPWDAMPELLAQGTVTVLEGSKRKGQPSHEELFAELLKKIKAYPNPTVDKIYVDLGDLSPELITTILTDAYGNLELRDLHQLLENNILEFNVSRLRKGTYYIQVRTEYGYHSVKVLKR</sequence>
<keyword evidence="3" id="KW-1185">Reference proteome</keyword>
<dbReference type="SUPFAM" id="SSF63829">
    <property type="entry name" value="Calcium-dependent phosphotriesterase"/>
    <property type="match status" value="2"/>
</dbReference>
<dbReference type="EMBL" id="JAHCMY010000004">
    <property type="protein sequence ID" value="MBS9524135.1"/>
    <property type="molecule type" value="Genomic_DNA"/>
</dbReference>
<feature type="transmembrane region" description="Helical" evidence="1">
    <location>
        <begin position="7"/>
        <end position="26"/>
    </location>
</feature>
<dbReference type="InterPro" id="IPR013783">
    <property type="entry name" value="Ig-like_fold"/>
</dbReference>
<dbReference type="InterPro" id="IPR026444">
    <property type="entry name" value="Secre_tail"/>
</dbReference>
<keyword evidence="1" id="KW-1133">Transmembrane helix</keyword>
<protein>
    <submittedName>
        <fullName evidence="2">T9SS type A sorting domain-containing protein</fullName>
    </submittedName>
</protein>
<dbReference type="InterPro" id="IPR022519">
    <property type="entry name" value="Gloeo/Verruco_rpt"/>
</dbReference>
<keyword evidence="1" id="KW-0472">Membrane</keyword>
<evidence type="ECO:0000256" key="1">
    <source>
        <dbReference type="SAM" id="Phobius"/>
    </source>
</evidence>
<dbReference type="Gene3D" id="2.130.10.10">
    <property type="entry name" value="YVTN repeat-like/Quinoprotein amine dehydrogenase"/>
    <property type="match status" value="1"/>
</dbReference>
<accession>A0AAP2G443</accession>
<organism evidence="2 3">
    <name type="scientific">Litoribacter ruber</name>
    <dbReference type="NCBI Taxonomy" id="702568"/>
    <lineage>
        <taxon>Bacteria</taxon>
        <taxon>Pseudomonadati</taxon>
        <taxon>Bacteroidota</taxon>
        <taxon>Cytophagia</taxon>
        <taxon>Cytophagales</taxon>
        <taxon>Cyclobacteriaceae</taxon>
        <taxon>Litoribacter</taxon>
    </lineage>
</organism>
<dbReference type="AlphaFoldDB" id="A0AAP2G443"/>
<evidence type="ECO:0000313" key="2">
    <source>
        <dbReference type="EMBL" id="MBS9524135.1"/>
    </source>
</evidence>
<dbReference type="SUPFAM" id="SSF101898">
    <property type="entry name" value="NHL repeat"/>
    <property type="match status" value="1"/>
</dbReference>
<name>A0AAP2G443_9BACT</name>
<dbReference type="RefSeq" id="WP_213945003.1">
    <property type="nucleotide sequence ID" value="NZ_JAHCMY010000004.1"/>
</dbReference>
<dbReference type="NCBIfam" id="TIGR04183">
    <property type="entry name" value="Por_Secre_tail"/>
    <property type="match status" value="1"/>
</dbReference>
<dbReference type="InterPro" id="IPR035986">
    <property type="entry name" value="PKD_dom_sf"/>
</dbReference>
<keyword evidence="1" id="KW-0812">Transmembrane</keyword>
<dbReference type="InterPro" id="IPR015943">
    <property type="entry name" value="WD40/YVTN_repeat-like_dom_sf"/>
</dbReference>
<dbReference type="Gene3D" id="2.60.40.10">
    <property type="entry name" value="Immunoglobulins"/>
    <property type="match status" value="1"/>
</dbReference>
<dbReference type="Gene3D" id="2.120.10.30">
    <property type="entry name" value="TolB, C-terminal domain"/>
    <property type="match status" value="1"/>
</dbReference>
<proteinExistence type="predicted"/>
<dbReference type="Proteomes" id="UP001319104">
    <property type="component" value="Unassembled WGS sequence"/>
</dbReference>
<gene>
    <name evidence="2" type="ORF">KI659_08935</name>
</gene>
<comment type="caution">
    <text evidence="2">The sequence shown here is derived from an EMBL/GenBank/DDBJ whole genome shotgun (WGS) entry which is preliminary data.</text>
</comment>
<dbReference type="NCBIfam" id="TIGR03803">
    <property type="entry name" value="Gloeo_Verruco"/>
    <property type="match status" value="8"/>
</dbReference>
<evidence type="ECO:0000313" key="3">
    <source>
        <dbReference type="Proteomes" id="UP001319104"/>
    </source>
</evidence>